<accession>A0ABQ5I8E4</accession>
<keyword evidence="3" id="KW-1185">Reference proteome</keyword>
<feature type="region of interest" description="Disordered" evidence="1">
    <location>
        <begin position="148"/>
        <end position="199"/>
    </location>
</feature>
<reference evidence="2" key="1">
    <citation type="journal article" date="2022" name="Int. J. Mol. Sci.">
        <title>Draft Genome of Tanacetum Coccineum: Genomic Comparison of Closely Related Tanacetum-Family Plants.</title>
        <authorList>
            <person name="Yamashiro T."/>
            <person name="Shiraishi A."/>
            <person name="Nakayama K."/>
            <person name="Satake H."/>
        </authorList>
    </citation>
    <scope>NUCLEOTIDE SEQUENCE</scope>
</reference>
<dbReference type="Proteomes" id="UP001151760">
    <property type="component" value="Unassembled WGS sequence"/>
</dbReference>
<comment type="caution">
    <text evidence="2">The sequence shown here is derived from an EMBL/GenBank/DDBJ whole genome shotgun (WGS) entry which is preliminary data.</text>
</comment>
<name>A0ABQ5I8E4_9ASTR</name>
<proteinExistence type="predicted"/>
<evidence type="ECO:0000313" key="2">
    <source>
        <dbReference type="EMBL" id="GJT96358.1"/>
    </source>
</evidence>
<reference evidence="2" key="2">
    <citation type="submission" date="2022-01" db="EMBL/GenBank/DDBJ databases">
        <authorList>
            <person name="Yamashiro T."/>
            <person name="Shiraishi A."/>
            <person name="Satake H."/>
            <person name="Nakayama K."/>
        </authorList>
    </citation>
    <scope>NUCLEOTIDE SEQUENCE</scope>
</reference>
<dbReference type="EMBL" id="BQNB010020473">
    <property type="protein sequence ID" value="GJT96358.1"/>
    <property type="molecule type" value="Genomic_DNA"/>
</dbReference>
<evidence type="ECO:0008006" key="4">
    <source>
        <dbReference type="Google" id="ProtNLM"/>
    </source>
</evidence>
<organism evidence="2 3">
    <name type="scientific">Tanacetum coccineum</name>
    <dbReference type="NCBI Taxonomy" id="301880"/>
    <lineage>
        <taxon>Eukaryota</taxon>
        <taxon>Viridiplantae</taxon>
        <taxon>Streptophyta</taxon>
        <taxon>Embryophyta</taxon>
        <taxon>Tracheophyta</taxon>
        <taxon>Spermatophyta</taxon>
        <taxon>Magnoliopsida</taxon>
        <taxon>eudicotyledons</taxon>
        <taxon>Gunneridae</taxon>
        <taxon>Pentapetalae</taxon>
        <taxon>asterids</taxon>
        <taxon>campanulids</taxon>
        <taxon>Asterales</taxon>
        <taxon>Asteraceae</taxon>
        <taxon>Asteroideae</taxon>
        <taxon>Anthemideae</taxon>
        <taxon>Anthemidinae</taxon>
        <taxon>Tanacetum</taxon>
    </lineage>
</organism>
<evidence type="ECO:0000256" key="1">
    <source>
        <dbReference type="SAM" id="MobiDB-lite"/>
    </source>
</evidence>
<protein>
    <recommendedName>
        <fullName evidence="4">Integrase, catalytic region, zinc finger, CCHC-type, peptidase aspartic, catalytic</fullName>
    </recommendedName>
</protein>
<evidence type="ECO:0000313" key="3">
    <source>
        <dbReference type="Proteomes" id="UP001151760"/>
    </source>
</evidence>
<feature type="compositionally biased region" description="Basic and acidic residues" evidence="1">
    <location>
        <begin position="183"/>
        <end position="192"/>
    </location>
</feature>
<sequence length="199" mass="22683">MLTIDTNQTGDPKLTVPSSSFFVMKVVKIVLLYSDSRMFENTWERLSLAQLGNVVILRVYYVEGLEHNLFSVGQFCDADLEVAFQKNTCFIHNLEGVDLLSGSHDTNLYTFFEDMALNHLRSVFYPKLQRLRPGYGTVDYLISTLDAPSTSIPSSQEQEHSLVISQGMDKSKITRKQSNGQARTRESEEYKDRARKPKT</sequence>
<gene>
    <name evidence="2" type="ORF">Tco_1091876</name>
</gene>